<reference evidence="3 4" key="1">
    <citation type="submission" date="2022-06" db="EMBL/GenBank/DDBJ databases">
        <title>Isolation of gut microbiota from human fecal samples.</title>
        <authorList>
            <person name="Pamer E.G."/>
            <person name="Barat B."/>
            <person name="Waligurski E."/>
            <person name="Medina S."/>
            <person name="Paddock L."/>
            <person name="Mostad J."/>
        </authorList>
    </citation>
    <scope>NUCLEOTIDE SEQUENCE [LARGE SCALE GENOMIC DNA]</scope>
    <source>
        <strain evidence="3 4">DFI.7.95</strain>
    </source>
</reference>
<dbReference type="PANTHER" id="PTHR46558">
    <property type="entry name" value="TRACRIPTIONAL REGULATORY PROTEIN-RELATED-RELATED"/>
    <property type="match status" value="1"/>
</dbReference>
<evidence type="ECO:0000313" key="3">
    <source>
        <dbReference type="EMBL" id="MCQ4925044.1"/>
    </source>
</evidence>
<feature type="domain" description="HTH cro/C1-type" evidence="2">
    <location>
        <begin position="7"/>
        <end position="61"/>
    </location>
</feature>
<dbReference type="SUPFAM" id="SSF47413">
    <property type="entry name" value="lambda repressor-like DNA-binding domains"/>
    <property type="match status" value="1"/>
</dbReference>
<name>A0ABT1SEY5_9FIRM</name>
<sequence>MRMGNILRELREEKDLTQVELAKKLNITSQSLSQCELGKRLPDIEMINILADFFNVSIDYLVGRTNIKNYGMLSLKDSNSKYYVDNLSSESQKALEDYIELLKLKDMQIKKY</sequence>
<dbReference type="CDD" id="cd00093">
    <property type="entry name" value="HTH_XRE"/>
    <property type="match status" value="1"/>
</dbReference>
<dbReference type="InterPro" id="IPR001387">
    <property type="entry name" value="Cro/C1-type_HTH"/>
</dbReference>
<dbReference type="RefSeq" id="WP_256312635.1">
    <property type="nucleotide sequence ID" value="NZ_JANGAC010000017.1"/>
</dbReference>
<gene>
    <name evidence="3" type="ORF">NE686_18225</name>
</gene>
<dbReference type="EMBL" id="JANGAC010000017">
    <property type="protein sequence ID" value="MCQ4925044.1"/>
    <property type="molecule type" value="Genomic_DNA"/>
</dbReference>
<dbReference type="PANTHER" id="PTHR46558:SF11">
    <property type="entry name" value="HTH-TYPE TRANSCRIPTIONAL REGULATOR XRE"/>
    <property type="match status" value="1"/>
</dbReference>
<dbReference type="Proteomes" id="UP001524478">
    <property type="component" value="Unassembled WGS sequence"/>
</dbReference>
<comment type="caution">
    <text evidence="3">The sequence shown here is derived from an EMBL/GenBank/DDBJ whole genome shotgun (WGS) entry which is preliminary data.</text>
</comment>
<dbReference type="InterPro" id="IPR010982">
    <property type="entry name" value="Lambda_DNA-bd_dom_sf"/>
</dbReference>
<evidence type="ECO:0000259" key="2">
    <source>
        <dbReference type="PROSITE" id="PS50943"/>
    </source>
</evidence>
<proteinExistence type="predicted"/>
<keyword evidence="1" id="KW-0238">DNA-binding</keyword>
<dbReference type="SMART" id="SM00530">
    <property type="entry name" value="HTH_XRE"/>
    <property type="match status" value="1"/>
</dbReference>
<dbReference type="Gene3D" id="1.10.260.40">
    <property type="entry name" value="lambda repressor-like DNA-binding domains"/>
    <property type="match status" value="1"/>
</dbReference>
<protein>
    <submittedName>
        <fullName evidence="3">Helix-turn-helix domain-containing protein</fullName>
    </submittedName>
</protein>
<keyword evidence="4" id="KW-1185">Reference proteome</keyword>
<evidence type="ECO:0000313" key="4">
    <source>
        <dbReference type="Proteomes" id="UP001524478"/>
    </source>
</evidence>
<organism evidence="3 4">
    <name type="scientific">Tissierella carlieri</name>
    <dbReference type="NCBI Taxonomy" id="689904"/>
    <lineage>
        <taxon>Bacteria</taxon>
        <taxon>Bacillati</taxon>
        <taxon>Bacillota</taxon>
        <taxon>Tissierellia</taxon>
        <taxon>Tissierellales</taxon>
        <taxon>Tissierellaceae</taxon>
        <taxon>Tissierella</taxon>
    </lineage>
</organism>
<evidence type="ECO:0000256" key="1">
    <source>
        <dbReference type="ARBA" id="ARBA00023125"/>
    </source>
</evidence>
<dbReference type="Pfam" id="PF01381">
    <property type="entry name" value="HTH_3"/>
    <property type="match status" value="1"/>
</dbReference>
<dbReference type="PROSITE" id="PS50943">
    <property type="entry name" value="HTH_CROC1"/>
    <property type="match status" value="1"/>
</dbReference>
<accession>A0ABT1SEY5</accession>